<gene>
    <name evidence="1" type="ORF">H9634_04905</name>
</gene>
<evidence type="ECO:0000313" key="2">
    <source>
        <dbReference type="Proteomes" id="UP000651517"/>
    </source>
</evidence>
<dbReference type="RefSeq" id="WP_191725630.1">
    <property type="nucleotide sequence ID" value="NZ_JACSPY010000003.1"/>
</dbReference>
<evidence type="ECO:0000313" key="1">
    <source>
        <dbReference type="EMBL" id="MBD8020118.1"/>
    </source>
</evidence>
<dbReference type="InterPro" id="IPR023214">
    <property type="entry name" value="HAD_sf"/>
</dbReference>
<dbReference type="SUPFAM" id="SSF56784">
    <property type="entry name" value="HAD-like"/>
    <property type="match status" value="1"/>
</dbReference>
<dbReference type="Pfam" id="PF13242">
    <property type="entry name" value="Hydrolase_like"/>
    <property type="match status" value="1"/>
</dbReference>
<name>A0ABR8WT36_9MICO</name>
<keyword evidence="2" id="KW-1185">Reference proteome</keyword>
<reference evidence="1 2" key="1">
    <citation type="submission" date="2020-08" db="EMBL/GenBank/DDBJ databases">
        <title>A Genomic Blueprint of the Chicken Gut Microbiome.</title>
        <authorList>
            <person name="Gilroy R."/>
            <person name="Ravi A."/>
            <person name="Getino M."/>
            <person name="Pursley I."/>
            <person name="Horton D.L."/>
            <person name="Alikhan N.-F."/>
            <person name="Baker D."/>
            <person name="Gharbi K."/>
            <person name="Hall N."/>
            <person name="Watson M."/>
            <person name="Adriaenssens E.M."/>
            <person name="Foster-Nyarko E."/>
            <person name="Jarju S."/>
            <person name="Secka A."/>
            <person name="Antonio M."/>
            <person name="Oren A."/>
            <person name="Chaudhuri R."/>
            <person name="La Ragione R.M."/>
            <person name="Hildebrand F."/>
            <person name="Pallen M.J."/>
        </authorList>
    </citation>
    <scope>NUCLEOTIDE SEQUENCE [LARGE SCALE GENOMIC DNA]</scope>
    <source>
        <strain evidence="1 2">Re57</strain>
    </source>
</reference>
<protein>
    <submittedName>
        <fullName evidence="1">HAD hydrolase-like protein</fullName>
    </submittedName>
</protein>
<dbReference type="InterPro" id="IPR006357">
    <property type="entry name" value="HAD-SF_hydro_IIA"/>
</dbReference>
<dbReference type="PANTHER" id="PTHR19288">
    <property type="entry name" value="4-NITROPHENYLPHOSPHATASE-RELATED"/>
    <property type="match status" value="1"/>
</dbReference>
<dbReference type="Proteomes" id="UP000651517">
    <property type="component" value="Unassembled WGS sequence"/>
</dbReference>
<organism evidence="1 2">
    <name type="scientific">Brevibacterium gallinarum</name>
    <dbReference type="NCBI Taxonomy" id="2762220"/>
    <lineage>
        <taxon>Bacteria</taxon>
        <taxon>Bacillati</taxon>
        <taxon>Actinomycetota</taxon>
        <taxon>Actinomycetes</taxon>
        <taxon>Micrococcales</taxon>
        <taxon>Brevibacteriaceae</taxon>
        <taxon>Brevibacterium</taxon>
    </lineage>
</organism>
<dbReference type="Gene3D" id="3.40.50.1000">
    <property type="entry name" value="HAD superfamily/HAD-like"/>
    <property type="match status" value="2"/>
</dbReference>
<dbReference type="PANTHER" id="PTHR19288:SF46">
    <property type="entry name" value="HALOACID DEHALOGENASE-LIKE HYDROLASE DOMAIN-CONTAINING PROTEIN 2"/>
    <property type="match status" value="1"/>
</dbReference>
<dbReference type="InterPro" id="IPR036412">
    <property type="entry name" value="HAD-like_sf"/>
</dbReference>
<comment type="caution">
    <text evidence="1">The sequence shown here is derived from an EMBL/GenBank/DDBJ whole genome shotgun (WGS) entry which is preliminary data.</text>
</comment>
<accession>A0ABR8WT36</accession>
<dbReference type="Pfam" id="PF13344">
    <property type="entry name" value="Hydrolase_6"/>
    <property type="match status" value="1"/>
</dbReference>
<sequence>MTAVSPQTLFIDLEGTVYTREGVVPRAPETLDELRSAGHNLRFLTNTDSVATSTIVQRVHDLGLDIGPEEVFTPVTAARVLLAWEDDVRVLALTSTSVAAELSEQLTLVDAAASPTHVVVGDVRDSLDHGLLDAAFGALHAGAALVALQRGRFYLSGGVAHIDTGAIVAALEYAAGVTAQVVGKPNSAFLHLAGATVDPSRSSDATWAIGNDRTTDIPMGRAAGARTVQVRTGKFALQDDEPHAGADHTVDSVAELPALIRGVLA</sequence>
<proteinExistence type="predicted"/>
<dbReference type="EMBL" id="JACSPY010000003">
    <property type="protein sequence ID" value="MBD8020118.1"/>
    <property type="molecule type" value="Genomic_DNA"/>
</dbReference>